<keyword evidence="2" id="KW-1185">Reference proteome</keyword>
<organism evidence="1 2">
    <name type="scientific">Dreissena polymorpha</name>
    <name type="common">Zebra mussel</name>
    <name type="synonym">Mytilus polymorpha</name>
    <dbReference type="NCBI Taxonomy" id="45954"/>
    <lineage>
        <taxon>Eukaryota</taxon>
        <taxon>Metazoa</taxon>
        <taxon>Spiralia</taxon>
        <taxon>Lophotrochozoa</taxon>
        <taxon>Mollusca</taxon>
        <taxon>Bivalvia</taxon>
        <taxon>Autobranchia</taxon>
        <taxon>Heteroconchia</taxon>
        <taxon>Euheterodonta</taxon>
        <taxon>Imparidentia</taxon>
        <taxon>Neoheterodontei</taxon>
        <taxon>Myida</taxon>
        <taxon>Dreissenoidea</taxon>
        <taxon>Dreissenidae</taxon>
        <taxon>Dreissena</taxon>
    </lineage>
</organism>
<gene>
    <name evidence="1" type="ORF">DPMN_101146</name>
</gene>
<dbReference type="EMBL" id="JAIWYP010000003">
    <property type="protein sequence ID" value="KAH3858520.1"/>
    <property type="molecule type" value="Genomic_DNA"/>
</dbReference>
<reference evidence="1" key="1">
    <citation type="journal article" date="2019" name="bioRxiv">
        <title>The Genome of the Zebra Mussel, Dreissena polymorpha: A Resource for Invasive Species Research.</title>
        <authorList>
            <person name="McCartney M.A."/>
            <person name="Auch B."/>
            <person name="Kono T."/>
            <person name="Mallez S."/>
            <person name="Zhang Y."/>
            <person name="Obille A."/>
            <person name="Becker A."/>
            <person name="Abrahante J.E."/>
            <person name="Garbe J."/>
            <person name="Badalamenti J.P."/>
            <person name="Herman A."/>
            <person name="Mangelson H."/>
            <person name="Liachko I."/>
            <person name="Sullivan S."/>
            <person name="Sone E.D."/>
            <person name="Koren S."/>
            <person name="Silverstein K.A.T."/>
            <person name="Beckman K.B."/>
            <person name="Gohl D.M."/>
        </authorList>
    </citation>
    <scope>NUCLEOTIDE SEQUENCE</scope>
    <source>
        <strain evidence="1">Duluth1</strain>
        <tissue evidence="1">Whole animal</tissue>
    </source>
</reference>
<dbReference type="AlphaFoldDB" id="A0A9D4LI75"/>
<accession>A0A9D4LI75</accession>
<evidence type="ECO:0000313" key="2">
    <source>
        <dbReference type="Proteomes" id="UP000828390"/>
    </source>
</evidence>
<comment type="caution">
    <text evidence="1">The sequence shown here is derived from an EMBL/GenBank/DDBJ whole genome shotgun (WGS) entry which is preliminary data.</text>
</comment>
<name>A0A9D4LI75_DREPO</name>
<sequence length="70" mass="8102">MTDQFFVLNLITELERNHGLKIFVPLRDNLKGGSDNTVCAQPIEQSWVWSNVCPESNRLAMVLWIWCPQV</sequence>
<reference evidence="1" key="2">
    <citation type="submission" date="2020-11" db="EMBL/GenBank/DDBJ databases">
        <authorList>
            <person name="McCartney M.A."/>
            <person name="Auch B."/>
            <person name="Kono T."/>
            <person name="Mallez S."/>
            <person name="Becker A."/>
            <person name="Gohl D.M."/>
            <person name="Silverstein K.A.T."/>
            <person name="Koren S."/>
            <person name="Bechman K.B."/>
            <person name="Herman A."/>
            <person name="Abrahante J.E."/>
            <person name="Garbe J."/>
        </authorList>
    </citation>
    <scope>NUCLEOTIDE SEQUENCE</scope>
    <source>
        <strain evidence="1">Duluth1</strain>
        <tissue evidence="1">Whole animal</tissue>
    </source>
</reference>
<proteinExistence type="predicted"/>
<dbReference type="Proteomes" id="UP000828390">
    <property type="component" value="Unassembled WGS sequence"/>
</dbReference>
<protein>
    <submittedName>
        <fullName evidence="1">Uncharacterized protein</fullName>
    </submittedName>
</protein>
<evidence type="ECO:0000313" key="1">
    <source>
        <dbReference type="EMBL" id="KAH3858520.1"/>
    </source>
</evidence>